<dbReference type="SUPFAM" id="SSF53901">
    <property type="entry name" value="Thiolase-like"/>
    <property type="match status" value="1"/>
</dbReference>
<evidence type="ECO:0000313" key="3">
    <source>
        <dbReference type="Proteomes" id="UP000241193"/>
    </source>
</evidence>
<dbReference type="Proteomes" id="UP000241193">
    <property type="component" value="Unassembled WGS sequence"/>
</dbReference>
<dbReference type="AlphaFoldDB" id="A0A2T4IF10"/>
<dbReference type="EMBL" id="PZKC01000007">
    <property type="protein sequence ID" value="PTD96338.1"/>
    <property type="molecule type" value="Genomic_DNA"/>
</dbReference>
<reference evidence="2 3" key="2">
    <citation type="submission" date="2018-04" db="EMBL/GenBank/DDBJ databases">
        <title>Thauera lacus sp. nov., isolated from an saline lake in Inner Mongolia, China.</title>
        <authorList>
            <person name="Liang Q.-Y."/>
        </authorList>
    </citation>
    <scope>NUCLEOTIDE SEQUENCE [LARGE SCALE GENOMIC DNA]</scope>
    <source>
        <strain evidence="2 3">D20</strain>
    </source>
</reference>
<comment type="caution">
    <text evidence="2">The sequence shown here is derived from an EMBL/GenBank/DDBJ whole genome shotgun (WGS) entry which is preliminary data.</text>
</comment>
<proteinExistence type="predicted"/>
<feature type="domain" description="Beta-ketoacyl synthase-like N-terminal" evidence="1">
    <location>
        <begin position="44"/>
        <end position="212"/>
    </location>
</feature>
<dbReference type="InterPro" id="IPR016039">
    <property type="entry name" value="Thiolase-like"/>
</dbReference>
<organism evidence="2 3">
    <name type="scientific">Pseudothauera lacus</name>
    <dbReference type="NCBI Taxonomy" id="2136175"/>
    <lineage>
        <taxon>Bacteria</taxon>
        <taxon>Pseudomonadati</taxon>
        <taxon>Pseudomonadota</taxon>
        <taxon>Betaproteobacteria</taxon>
        <taxon>Rhodocyclales</taxon>
        <taxon>Zoogloeaceae</taxon>
        <taxon>Pseudothauera</taxon>
    </lineage>
</organism>
<evidence type="ECO:0000313" key="2">
    <source>
        <dbReference type="EMBL" id="PTD96338.1"/>
    </source>
</evidence>
<dbReference type="InterPro" id="IPR014030">
    <property type="entry name" value="Ketoacyl_synth_N"/>
</dbReference>
<dbReference type="RefSeq" id="WP_107493658.1">
    <property type="nucleotide sequence ID" value="NZ_PZKC01000007.1"/>
</dbReference>
<dbReference type="Gene3D" id="3.40.47.10">
    <property type="match status" value="1"/>
</dbReference>
<dbReference type="GO" id="GO:0016746">
    <property type="term" value="F:acyltransferase activity"/>
    <property type="evidence" value="ECO:0007669"/>
    <property type="project" value="InterPro"/>
</dbReference>
<protein>
    <submittedName>
        <fullName evidence="2">3-oxoacyl-ACP synthase</fullName>
    </submittedName>
</protein>
<evidence type="ECO:0000259" key="1">
    <source>
        <dbReference type="Pfam" id="PF13723"/>
    </source>
</evidence>
<dbReference type="Pfam" id="PF13723">
    <property type="entry name" value="Ketoacyl-synt_2"/>
    <property type="match status" value="1"/>
</dbReference>
<dbReference type="OrthoDB" id="9798676at2"/>
<reference evidence="2 3" key="1">
    <citation type="submission" date="2018-03" db="EMBL/GenBank/DDBJ databases">
        <authorList>
            <person name="Keele B.F."/>
        </authorList>
    </citation>
    <scope>NUCLEOTIDE SEQUENCE [LARGE SCALE GENOMIC DNA]</scope>
    <source>
        <strain evidence="2 3">D20</strain>
    </source>
</reference>
<gene>
    <name evidence="2" type="ORF">C8261_10525</name>
</gene>
<keyword evidence="3" id="KW-1185">Reference proteome</keyword>
<sequence>MTLTATPTRALTARIAGIGLIGPGLDDWPAACAVLAGSSAHEPAATRIPTPDLLPAAERRRLGAVVKLAIATGLQAVRAAGGDAATLATVFASSGGDGANCHAICETLAGADRLISPTRFHNSVNNAASGYWGIAVRAMAPSTTVSAFDGSLGAGLLEAFALIADSRAPVLLIVYDHPYPAPLDATRPLPDAFGMALLLSPAEAGEGPLLSLSGFTAAPVDTLAEPALEALRRGIPAARALPLLARLARGESGGVVLDYLDGLHLQFELDVGRSSTVRAEPVEARLEALPENALRQAQGER</sequence>
<accession>A0A2T4IF10</accession>
<name>A0A2T4IF10_9RHOO</name>